<accession>A0A8H8U8T2</accession>
<protein>
    <recommendedName>
        <fullName evidence="4">Secreted protein</fullName>
    </recommendedName>
</protein>
<reference evidence="2 3" key="1">
    <citation type="submission" date="2018-05" db="EMBL/GenBank/DDBJ databases">
        <title>Genome sequencing and assembly of the regulated plant pathogen Lachnellula willkommii and related sister species for the development of diagnostic species identification markers.</title>
        <authorList>
            <person name="Giroux E."/>
            <person name="Bilodeau G."/>
        </authorList>
    </citation>
    <scope>NUCLEOTIDE SEQUENCE [LARGE SCALE GENOMIC DNA]</scope>
    <source>
        <strain evidence="2 3">CBS 160.35</strain>
    </source>
</reference>
<evidence type="ECO:0000313" key="2">
    <source>
        <dbReference type="EMBL" id="TVY35628.1"/>
    </source>
</evidence>
<gene>
    <name evidence="2" type="ORF">LOCC1_G007127</name>
</gene>
<dbReference type="OrthoDB" id="3548295at2759"/>
<comment type="caution">
    <text evidence="2">The sequence shown here is derived from an EMBL/GenBank/DDBJ whole genome shotgun (WGS) entry which is preliminary data.</text>
</comment>
<evidence type="ECO:0000313" key="3">
    <source>
        <dbReference type="Proteomes" id="UP000443090"/>
    </source>
</evidence>
<organism evidence="2 3">
    <name type="scientific">Lachnellula occidentalis</name>
    <dbReference type="NCBI Taxonomy" id="215460"/>
    <lineage>
        <taxon>Eukaryota</taxon>
        <taxon>Fungi</taxon>
        <taxon>Dikarya</taxon>
        <taxon>Ascomycota</taxon>
        <taxon>Pezizomycotina</taxon>
        <taxon>Leotiomycetes</taxon>
        <taxon>Helotiales</taxon>
        <taxon>Lachnaceae</taxon>
        <taxon>Lachnellula</taxon>
    </lineage>
</organism>
<evidence type="ECO:0000256" key="1">
    <source>
        <dbReference type="SAM" id="SignalP"/>
    </source>
</evidence>
<sequence>MLASYLLTTITAFASCISAACTTAERLTDLSSVIFAYNQDAAGATAEAFKKVPFGAPDINGVGLITIFANGAPVGVPAALTGNGGYAFGVASRQLFSSVTGMGFVDFPANGTSALQTNVTLGVRSEVPVPVTFFATVYLDHAANCRLPSIRAIATIPTEVVGLVIHPPGLPNAFKE</sequence>
<proteinExistence type="predicted"/>
<dbReference type="EMBL" id="QGMI01000946">
    <property type="protein sequence ID" value="TVY35628.1"/>
    <property type="molecule type" value="Genomic_DNA"/>
</dbReference>
<keyword evidence="3" id="KW-1185">Reference proteome</keyword>
<dbReference type="AlphaFoldDB" id="A0A8H8U8T2"/>
<evidence type="ECO:0008006" key="4">
    <source>
        <dbReference type="Google" id="ProtNLM"/>
    </source>
</evidence>
<feature type="chain" id="PRO_5034244165" description="Secreted protein" evidence="1">
    <location>
        <begin position="25"/>
        <end position="176"/>
    </location>
</feature>
<name>A0A8H8U8T2_9HELO</name>
<feature type="signal peptide" evidence="1">
    <location>
        <begin position="1"/>
        <end position="24"/>
    </location>
</feature>
<keyword evidence="1" id="KW-0732">Signal</keyword>
<dbReference type="Proteomes" id="UP000443090">
    <property type="component" value="Unassembled WGS sequence"/>
</dbReference>